<dbReference type="InterPro" id="IPR001853">
    <property type="entry name" value="DSBA-like_thioredoxin_dom"/>
</dbReference>
<dbReference type="CDD" id="cd03024">
    <property type="entry name" value="DsbA_FrnE"/>
    <property type="match status" value="1"/>
</dbReference>
<dbReference type="Gene3D" id="3.40.30.10">
    <property type="entry name" value="Glutaredoxin"/>
    <property type="match status" value="1"/>
</dbReference>
<proteinExistence type="predicted"/>
<evidence type="ECO:0000313" key="3">
    <source>
        <dbReference type="Proteomes" id="UP000594059"/>
    </source>
</evidence>
<dbReference type="GO" id="GO:0016491">
    <property type="term" value="F:oxidoreductase activity"/>
    <property type="evidence" value="ECO:0007669"/>
    <property type="project" value="InterPro"/>
</dbReference>
<evidence type="ECO:0000259" key="1">
    <source>
        <dbReference type="Pfam" id="PF01323"/>
    </source>
</evidence>
<protein>
    <submittedName>
        <fullName evidence="2">DsbA family oxidoreductase</fullName>
    </submittedName>
</protein>
<dbReference type="RefSeq" id="WP_193984642.1">
    <property type="nucleotide sequence ID" value="NZ_CP063656.1"/>
</dbReference>
<evidence type="ECO:0000313" key="2">
    <source>
        <dbReference type="EMBL" id="QOW19258.1"/>
    </source>
</evidence>
<dbReference type="Pfam" id="PF01323">
    <property type="entry name" value="DSBA"/>
    <property type="match status" value="1"/>
</dbReference>
<dbReference type="PANTHER" id="PTHR13887:SF41">
    <property type="entry name" value="THIOREDOXIN SUPERFAMILY PROTEIN"/>
    <property type="match status" value="1"/>
</dbReference>
<dbReference type="InterPro" id="IPR036249">
    <property type="entry name" value="Thioredoxin-like_sf"/>
</dbReference>
<feature type="domain" description="DSBA-like thioredoxin" evidence="1">
    <location>
        <begin position="9"/>
        <end position="209"/>
    </location>
</feature>
<dbReference type="Proteomes" id="UP000594059">
    <property type="component" value="Chromosome"/>
</dbReference>
<keyword evidence="3" id="KW-1185">Reference proteome</keyword>
<organism evidence="2 3">
    <name type="scientific">Novilysobacter ciconiae</name>
    <dbReference type="NCBI Taxonomy" id="2781022"/>
    <lineage>
        <taxon>Bacteria</taxon>
        <taxon>Pseudomonadati</taxon>
        <taxon>Pseudomonadota</taxon>
        <taxon>Gammaproteobacteria</taxon>
        <taxon>Lysobacterales</taxon>
        <taxon>Lysobacteraceae</taxon>
        <taxon>Novilysobacter</taxon>
    </lineage>
</organism>
<accession>A0A7S6UFD9</accession>
<name>A0A7S6UFD9_9GAMM</name>
<sequence length="223" mass="25070">MTPQPKKLQIDIVSDVMCPWCVIGYKQLAKALEDIGTPHEIRWHPFELNPQMPAEGQNMREHLAEKYGSTTEQSNANREAMTKAGAELGFEFRFTDDMRMHNTFNVHQLMHWADQQGRKHDLEMAFFTAHFTDGRNLSDKGVLADVAAEIGLDRDEALAVLADQRFAEDVRKAEQYWTGQGIRGVPAVIFNQRHLVSGAQGVETFTDVLNQLAAMPDEGSASL</sequence>
<reference evidence="2 3" key="1">
    <citation type="submission" date="2020-10" db="EMBL/GenBank/DDBJ databases">
        <title>complete genome sequencing of Lysobacter sp. H21R20.</title>
        <authorList>
            <person name="Bae J.-W."/>
            <person name="Lee S.-Y."/>
        </authorList>
    </citation>
    <scope>NUCLEOTIDE SEQUENCE [LARGE SCALE GENOMIC DNA]</scope>
    <source>
        <strain evidence="2 3">H21R20</strain>
    </source>
</reference>
<dbReference type="AlphaFoldDB" id="A0A7S6UFD9"/>
<dbReference type="PANTHER" id="PTHR13887">
    <property type="entry name" value="GLUTATHIONE S-TRANSFERASE KAPPA"/>
    <property type="match status" value="1"/>
</dbReference>
<dbReference type="SUPFAM" id="SSF52833">
    <property type="entry name" value="Thioredoxin-like"/>
    <property type="match status" value="1"/>
</dbReference>
<dbReference type="KEGG" id="lcic:INQ41_11590"/>
<dbReference type="EMBL" id="CP063656">
    <property type="protein sequence ID" value="QOW19258.1"/>
    <property type="molecule type" value="Genomic_DNA"/>
</dbReference>
<gene>
    <name evidence="2" type="ORF">INQ41_11590</name>
</gene>